<feature type="region of interest" description="Disordered" evidence="1">
    <location>
        <begin position="506"/>
        <end position="582"/>
    </location>
</feature>
<evidence type="ECO:0000256" key="1">
    <source>
        <dbReference type="SAM" id="MobiDB-lite"/>
    </source>
</evidence>
<feature type="compositionally biased region" description="Basic and acidic residues" evidence="1">
    <location>
        <begin position="538"/>
        <end position="556"/>
    </location>
</feature>
<dbReference type="Gene3D" id="2.40.70.10">
    <property type="entry name" value="Acid Proteases"/>
    <property type="match status" value="1"/>
</dbReference>
<feature type="compositionally biased region" description="Basic and acidic residues" evidence="1">
    <location>
        <begin position="518"/>
        <end position="531"/>
    </location>
</feature>
<feature type="domain" description="Retrotransposon gag" evidence="2">
    <location>
        <begin position="385"/>
        <end position="473"/>
    </location>
</feature>
<feature type="region of interest" description="Disordered" evidence="1">
    <location>
        <begin position="163"/>
        <end position="308"/>
    </location>
</feature>
<dbReference type="EMBL" id="JAUUTY010000007">
    <property type="protein sequence ID" value="KAK1604169.1"/>
    <property type="molecule type" value="Genomic_DNA"/>
</dbReference>
<sequence length="936" mass="103477">MGPSASAAGVFIRTGLTITTGERVASGLIWRFGSLDCISDNAGCFADRPFPAGGSVISFGGHDVYVATVAPPRYPRQPTKSTRIRGPNLERNVDGHASASGAKPPPPPSRLEEVRAKLSTPLTPGGDPSTVEADLEAHRVLLLKQTEELSAAKRQWEITQREYNRAHGLTPGGDNPSRAGQIRRRGRDLGAEIDRDGRRRPRSCPLQHPRQEHARDRSRRNAREGARDTAESASPAPSRHRDSRATHASSSRPSHQPSGSSSRSRPPSSRNQEDSEPRRQYRPAPEASGARQPAHSRLGPRIEPADARDRLDRLVESRIAEEEGPAGPKCFGPRIANEPMIDGFQLPRDTPKYDGTAKPEDWLLDYSTAVGIARGNKRWAVRYSPLMLVGSARTWLNNLPAGSINGWLDFEEAFISNFTGTYRRPGRPQQLEMCKQGPDETDHAYLTRWCKMRNSCEGVHEIQAISFFMGGCRPNTMLWHKLRRSEPKTMAALMAIADKYALAEEAGKAPADTSPAPSRRDNNKPAEHKPAEGASHGSRWDNYRGKRHSNQPDRRYGSAHVAAVSDHAAAGGSRRQKQDRPWKPKYTFEQMLDSPCKYHSSKNPSDHTTRDCHFMKRLTSGEPLPPPPPPPPADGPGGQAQPEHHEANQVHHGRYLAEDATYIIFTSEPEDKTSQQRRSLEVNAVIPPVPQYLNWSEQAITFDRRDTPAVLPKPGSYAMVLDPTIGTTRRSVRFSRVLIDGGSSINILYRDTARKLGIQEAELRPTPTVFHGIVPGHCCQPIGRITLEVMFGKPDHFRTERIEFEVVDLVSPYHALLGRPALTKFMVVPHYGYLKMKLPGPKGVITVAGDYRRSMDCATQSSKMAQTLVIATEKQLIHDAAPAGHAGCGQPGWDDSLPAGRQHQEDPARPGAAGQVRHHRCRLEQQIGKRAHQLPP</sequence>
<evidence type="ECO:0000259" key="2">
    <source>
        <dbReference type="Pfam" id="PF03732"/>
    </source>
</evidence>
<feature type="compositionally biased region" description="Pro residues" evidence="1">
    <location>
        <begin position="623"/>
        <end position="634"/>
    </location>
</feature>
<dbReference type="CDD" id="cd00303">
    <property type="entry name" value="retropepsin_like"/>
    <property type="match status" value="1"/>
</dbReference>
<reference evidence="3" key="1">
    <citation type="submission" date="2023-07" db="EMBL/GenBank/DDBJ databases">
        <title>A chromosome-level genome assembly of Lolium multiflorum.</title>
        <authorList>
            <person name="Chen Y."/>
            <person name="Copetti D."/>
            <person name="Kolliker R."/>
            <person name="Studer B."/>
        </authorList>
    </citation>
    <scope>NUCLEOTIDE SEQUENCE</scope>
    <source>
        <strain evidence="3">02402/16</strain>
        <tissue evidence="3">Leaf</tissue>
    </source>
</reference>
<protein>
    <recommendedName>
        <fullName evidence="2">Retrotransposon gag domain-containing protein</fullName>
    </recommendedName>
</protein>
<comment type="caution">
    <text evidence="3">The sequence shown here is derived from an EMBL/GenBank/DDBJ whole genome shotgun (WGS) entry which is preliminary data.</text>
</comment>
<dbReference type="PANTHER" id="PTHR33223:SF8">
    <property type="entry name" value="OS04G0172440 PROTEIN"/>
    <property type="match status" value="1"/>
</dbReference>
<dbReference type="AlphaFoldDB" id="A0AAD8QN59"/>
<feature type="compositionally biased region" description="Basic and acidic residues" evidence="1">
    <location>
        <begin position="209"/>
        <end position="230"/>
    </location>
</feature>
<dbReference type="InterPro" id="IPR021109">
    <property type="entry name" value="Peptidase_aspartic_dom_sf"/>
</dbReference>
<evidence type="ECO:0000313" key="3">
    <source>
        <dbReference type="EMBL" id="KAK1604169.1"/>
    </source>
</evidence>
<dbReference type="PANTHER" id="PTHR33223">
    <property type="entry name" value="CCHC-TYPE DOMAIN-CONTAINING PROTEIN"/>
    <property type="match status" value="1"/>
</dbReference>
<gene>
    <name evidence="3" type="ORF">QYE76_027842</name>
</gene>
<dbReference type="InterPro" id="IPR005162">
    <property type="entry name" value="Retrotrans_gag_dom"/>
</dbReference>
<dbReference type="Pfam" id="PF03732">
    <property type="entry name" value="Retrotrans_gag"/>
    <property type="match status" value="1"/>
</dbReference>
<feature type="compositionally biased region" description="Low complexity" evidence="1">
    <location>
        <begin position="558"/>
        <end position="573"/>
    </location>
</feature>
<accession>A0AAD8QN59</accession>
<organism evidence="3 4">
    <name type="scientific">Lolium multiflorum</name>
    <name type="common">Italian ryegrass</name>
    <name type="synonym">Lolium perenne subsp. multiflorum</name>
    <dbReference type="NCBI Taxonomy" id="4521"/>
    <lineage>
        <taxon>Eukaryota</taxon>
        <taxon>Viridiplantae</taxon>
        <taxon>Streptophyta</taxon>
        <taxon>Embryophyta</taxon>
        <taxon>Tracheophyta</taxon>
        <taxon>Spermatophyta</taxon>
        <taxon>Magnoliopsida</taxon>
        <taxon>Liliopsida</taxon>
        <taxon>Poales</taxon>
        <taxon>Poaceae</taxon>
        <taxon>BOP clade</taxon>
        <taxon>Pooideae</taxon>
        <taxon>Poodae</taxon>
        <taxon>Poeae</taxon>
        <taxon>Poeae Chloroplast Group 2 (Poeae type)</taxon>
        <taxon>Loliodinae</taxon>
        <taxon>Loliinae</taxon>
        <taxon>Lolium</taxon>
    </lineage>
</organism>
<keyword evidence="4" id="KW-1185">Reference proteome</keyword>
<feature type="region of interest" description="Disordered" evidence="1">
    <location>
        <begin position="882"/>
        <end position="918"/>
    </location>
</feature>
<feature type="region of interest" description="Disordered" evidence="1">
    <location>
        <begin position="617"/>
        <end position="647"/>
    </location>
</feature>
<feature type="compositionally biased region" description="Low complexity" evidence="1">
    <location>
        <begin position="249"/>
        <end position="270"/>
    </location>
</feature>
<name>A0AAD8QN59_LOLMU</name>
<evidence type="ECO:0000313" key="4">
    <source>
        <dbReference type="Proteomes" id="UP001231189"/>
    </source>
</evidence>
<feature type="region of interest" description="Disordered" evidence="1">
    <location>
        <begin position="72"/>
        <end position="111"/>
    </location>
</feature>
<feature type="compositionally biased region" description="Basic and acidic residues" evidence="1">
    <location>
        <begin position="187"/>
        <end position="197"/>
    </location>
</feature>
<proteinExistence type="predicted"/>
<dbReference type="Proteomes" id="UP001231189">
    <property type="component" value="Unassembled WGS sequence"/>
</dbReference>